<evidence type="ECO:0000313" key="1">
    <source>
        <dbReference type="EMBL" id="SVC99871.1"/>
    </source>
</evidence>
<dbReference type="AlphaFoldDB" id="A0A382RT86"/>
<protein>
    <submittedName>
        <fullName evidence="1">Uncharacterized protein</fullName>
    </submittedName>
</protein>
<sequence length="31" mass="3493">MVDIMVTKSAILPPFAIEFNAFKLDKPGERN</sequence>
<feature type="non-terminal residue" evidence="1">
    <location>
        <position position="31"/>
    </location>
</feature>
<name>A0A382RT86_9ZZZZ</name>
<gene>
    <name evidence="1" type="ORF">METZ01_LOCUS352725</name>
</gene>
<dbReference type="EMBL" id="UINC01123412">
    <property type="protein sequence ID" value="SVC99871.1"/>
    <property type="molecule type" value="Genomic_DNA"/>
</dbReference>
<reference evidence="1" key="1">
    <citation type="submission" date="2018-05" db="EMBL/GenBank/DDBJ databases">
        <authorList>
            <person name="Lanie J.A."/>
            <person name="Ng W.-L."/>
            <person name="Kazmierczak K.M."/>
            <person name="Andrzejewski T.M."/>
            <person name="Davidsen T.M."/>
            <person name="Wayne K.J."/>
            <person name="Tettelin H."/>
            <person name="Glass J.I."/>
            <person name="Rusch D."/>
            <person name="Podicherti R."/>
            <person name="Tsui H.-C.T."/>
            <person name="Winkler M.E."/>
        </authorList>
    </citation>
    <scope>NUCLEOTIDE SEQUENCE</scope>
</reference>
<organism evidence="1">
    <name type="scientific">marine metagenome</name>
    <dbReference type="NCBI Taxonomy" id="408172"/>
    <lineage>
        <taxon>unclassified sequences</taxon>
        <taxon>metagenomes</taxon>
        <taxon>ecological metagenomes</taxon>
    </lineage>
</organism>
<proteinExistence type="predicted"/>
<accession>A0A382RT86</accession>